<keyword evidence="3" id="KW-1185">Reference proteome</keyword>
<dbReference type="EMBL" id="MPUH01001116">
    <property type="protein sequence ID" value="OMJ70170.1"/>
    <property type="molecule type" value="Genomic_DNA"/>
</dbReference>
<accession>A0A1R2B0K8</accession>
<dbReference type="SMART" id="SM00368">
    <property type="entry name" value="LRR_RI"/>
    <property type="match status" value="6"/>
</dbReference>
<dbReference type="AlphaFoldDB" id="A0A1R2B0K8"/>
<dbReference type="Pfam" id="PF00560">
    <property type="entry name" value="LRR_1"/>
    <property type="match status" value="1"/>
</dbReference>
<dbReference type="PANTHER" id="PTHR24114">
    <property type="entry name" value="LEUCINE RICH REPEAT FAMILY PROTEIN"/>
    <property type="match status" value="1"/>
</dbReference>
<dbReference type="PANTHER" id="PTHR24114:SF2">
    <property type="entry name" value="F-BOX DOMAIN-CONTAINING PROTEIN-RELATED"/>
    <property type="match status" value="1"/>
</dbReference>
<dbReference type="InterPro" id="IPR032675">
    <property type="entry name" value="LRR_dom_sf"/>
</dbReference>
<dbReference type="InterPro" id="IPR052394">
    <property type="entry name" value="LRR-containing"/>
</dbReference>
<dbReference type="Gene3D" id="3.80.10.10">
    <property type="entry name" value="Ribonuclease Inhibitor"/>
    <property type="match status" value="1"/>
</dbReference>
<name>A0A1R2B0K8_9CILI</name>
<dbReference type="Proteomes" id="UP000187209">
    <property type="component" value="Unassembled WGS sequence"/>
</dbReference>
<feature type="region of interest" description="Disordered" evidence="1">
    <location>
        <begin position="66"/>
        <end position="85"/>
    </location>
</feature>
<comment type="caution">
    <text evidence="2">The sequence shown here is derived from an EMBL/GenBank/DDBJ whole genome shotgun (WGS) entry which is preliminary data.</text>
</comment>
<organism evidence="2 3">
    <name type="scientific">Stentor coeruleus</name>
    <dbReference type="NCBI Taxonomy" id="5963"/>
    <lineage>
        <taxon>Eukaryota</taxon>
        <taxon>Sar</taxon>
        <taxon>Alveolata</taxon>
        <taxon>Ciliophora</taxon>
        <taxon>Postciliodesmatophora</taxon>
        <taxon>Heterotrichea</taxon>
        <taxon>Heterotrichida</taxon>
        <taxon>Stentoridae</taxon>
        <taxon>Stentor</taxon>
    </lineage>
</organism>
<evidence type="ECO:0000313" key="3">
    <source>
        <dbReference type="Proteomes" id="UP000187209"/>
    </source>
</evidence>
<evidence type="ECO:0000313" key="2">
    <source>
        <dbReference type="EMBL" id="OMJ70170.1"/>
    </source>
</evidence>
<dbReference type="SUPFAM" id="SSF52047">
    <property type="entry name" value="RNI-like"/>
    <property type="match status" value="1"/>
</dbReference>
<dbReference type="Pfam" id="PF13516">
    <property type="entry name" value="LRR_6"/>
    <property type="match status" value="2"/>
</dbReference>
<gene>
    <name evidence="2" type="ORF">SteCoe_31904</name>
</gene>
<proteinExistence type="predicted"/>
<dbReference type="InterPro" id="IPR001611">
    <property type="entry name" value="Leu-rich_rpt"/>
</dbReference>
<reference evidence="2 3" key="1">
    <citation type="submission" date="2016-11" db="EMBL/GenBank/DDBJ databases">
        <title>The macronuclear genome of Stentor coeruleus: a giant cell with tiny introns.</title>
        <authorList>
            <person name="Slabodnick M."/>
            <person name="Ruby J.G."/>
            <person name="Reiff S.B."/>
            <person name="Swart E.C."/>
            <person name="Gosai S."/>
            <person name="Prabakaran S."/>
            <person name="Witkowska E."/>
            <person name="Larue G.E."/>
            <person name="Fisher S."/>
            <person name="Freeman R.M."/>
            <person name="Gunawardena J."/>
            <person name="Chu W."/>
            <person name="Stover N.A."/>
            <person name="Gregory B.D."/>
            <person name="Nowacki M."/>
            <person name="Derisi J."/>
            <person name="Roy S.W."/>
            <person name="Marshall W.F."/>
            <person name="Sood P."/>
        </authorList>
    </citation>
    <scope>NUCLEOTIDE SEQUENCE [LARGE SCALE GENOMIC DNA]</scope>
    <source>
        <strain evidence="2">WM001</strain>
    </source>
</reference>
<dbReference type="OrthoDB" id="120976at2759"/>
<protein>
    <submittedName>
        <fullName evidence="2">Uncharacterized protein</fullName>
    </submittedName>
</protein>
<sequence length="422" mass="46729">MDTKSEILERDQLINYLREQLIKVTGQDVEVPYKWERFTGPAIAPKFTLAADTSNKTFTQAVKDLDLPMPPAAEPKKGDPPPEPIHCPEYTKITLSNYSYRGVNKDALLSLVGGIKRLSKLKALDLSRDALNDTMCPEIDELFKFNKLTRINLSNNDLGKGFLNKFSEIIKSGGTHLEWLDLSGNPFSSDAAGINALTTNLKRLVRLYFFSISIQGSSVDTFIKSIMQIKNITNFGLPQSRIPAGAITTFESLCSINLSQCYLDSRSIVIISETLKHNRILVKLDLSHNGISTNIGRYLAMALRLNNSLTILNLAHNDLGDGFCQILLQELRNNQTLYECNLSGNPFAQVGADALMLLIQETKIGSLGNLDLNRSLSVTAREGLKGSLGVFKNEYKLLAPIEETNPFGTFTILPWNLTNAIG</sequence>
<evidence type="ECO:0000256" key="1">
    <source>
        <dbReference type="SAM" id="MobiDB-lite"/>
    </source>
</evidence>